<dbReference type="PROSITE" id="PS51128">
    <property type="entry name" value="ZF_DKSA_2"/>
    <property type="match status" value="1"/>
</dbReference>
<reference evidence="10 11" key="1">
    <citation type="submission" date="2020-09" db="EMBL/GenBank/DDBJ databases">
        <title>Pseudoxanthomonas sp. CAU 1598 isolated from sand of Yaerae Beach.</title>
        <authorList>
            <person name="Kim W."/>
        </authorList>
    </citation>
    <scope>NUCLEOTIDE SEQUENCE [LARGE SCALE GENOMIC DNA]</scope>
    <source>
        <strain evidence="10 11">CAU 1598</strain>
    </source>
</reference>
<dbReference type="PROSITE" id="PS01102">
    <property type="entry name" value="ZF_DKSA_1"/>
    <property type="match status" value="1"/>
</dbReference>
<evidence type="ECO:0000256" key="1">
    <source>
        <dbReference type="ARBA" id="ARBA00022490"/>
    </source>
</evidence>
<comment type="function">
    <text evidence="5">Transcription factor that acts by binding directly to the RNA polymerase (RNAP). Required for negative regulation of rRNA expression and positive regulation of several amino acid biosynthesis promoters. Also required for regulation of fis expression.</text>
</comment>
<feature type="zinc finger region" description="dksA C4-type" evidence="6">
    <location>
        <begin position="288"/>
        <end position="312"/>
    </location>
</feature>
<evidence type="ECO:0000256" key="3">
    <source>
        <dbReference type="ARBA" id="ARBA00022771"/>
    </source>
</evidence>
<dbReference type="InterPro" id="IPR048489">
    <property type="entry name" value="DksA_N"/>
</dbReference>
<dbReference type="PANTHER" id="PTHR33823">
    <property type="entry name" value="RNA POLYMERASE-BINDING TRANSCRIPTION FACTOR DKSA-RELATED"/>
    <property type="match status" value="1"/>
</dbReference>
<comment type="subunit">
    <text evidence="5">Interacts directly with the RNA polymerase.</text>
</comment>
<feature type="coiled-coil region" evidence="5">
    <location>
        <begin position="226"/>
        <end position="253"/>
    </location>
</feature>
<protein>
    <recommendedName>
        <fullName evidence="5">RNA polymerase-binding transcription factor DksA</fullName>
    </recommendedName>
</protein>
<evidence type="ECO:0000259" key="8">
    <source>
        <dbReference type="Pfam" id="PF01258"/>
    </source>
</evidence>
<keyword evidence="11" id="KW-1185">Reference proteome</keyword>
<evidence type="ECO:0000256" key="5">
    <source>
        <dbReference type="HAMAP-Rule" id="MF_00926"/>
    </source>
</evidence>
<dbReference type="GO" id="GO:0008270">
    <property type="term" value="F:zinc ion binding"/>
    <property type="evidence" value="ECO:0007669"/>
    <property type="project" value="UniProtKB-UniRule"/>
</dbReference>
<dbReference type="Pfam" id="PF01258">
    <property type="entry name" value="zf-dskA_traR"/>
    <property type="match status" value="1"/>
</dbReference>
<comment type="similarity">
    <text evidence="5">Belongs to the DksA family.</text>
</comment>
<dbReference type="Proteomes" id="UP000613768">
    <property type="component" value="Unassembled WGS sequence"/>
</dbReference>
<keyword evidence="5" id="KW-0175">Coiled coil</keyword>
<feature type="compositionally biased region" description="Basic residues" evidence="7">
    <location>
        <begin position="7"/>
        <end position="23"/>
    </location>
</feature>
<feature type="region of interest" description="Disordered" evidence="7">
    <location>
        <begin position="1"/>
        <end position="181"/>
    </location>
</feature>
<evidence type="ECO:0000313" key="11">
    <source>
        <dbReference type="Proteomes" id="UP000613768"/>
    </source>
</evidence>
<comment type="caution">
    <text evidence="5">Lacks conserved residue(s) required for the propagation of feature annotation.</text>
</comment>
<evidence type="ECO:0000256" key="6">
    <source>
        <dbReference type="PROSITE-ProRule" id="PRU00510"/>
    </source>
</evidence>
<dbReference type="RefSeq" id="WP_192027914.1">
    <property type="nucleotide sequence ID" value="NZ_JACYTR010000003.1"/>
</dbReference>
<comment type="caution">
    <text evidence="10">The sequence shown here is derived from an EMBL/GenBank/DDBJ whole genome shotgun (WGS) entry which is preliminary data.</text>
</comment>
<gene>
    <name evidence="5 10" type="primary">dksA</name>
    <name evidence="10" type="ORF">IFO71_02330</name>
</gene>
<dbReference type="InterPro" id="IPR012784">
    <property type="entry name" value="DksA_RNA_pol-bd"/>
</dbReference>
<feature type="domain" description="Zinc finger DksA/TraR C4-type" evidence="8">
    <location>
        <begin position="283"/>
        <end position="315"/>
    </location>
</feature>
<dbReference type="AlphaFoldDB" id="A0AAW3ZHV5"/>
<keyword evidence="2 5" id="KW-0479">Metal-binding</keyword>
<dbReference type="InterPro" id="IPR037187">
    <property type="entry name" value="DnaK_N"/>
</dbReference>
<dbReference type="Pfam" id="PF21157">
    <property type="entry name" value="DksA_N"/>
    <property type="match status" value="1"/>
</dbReference>
<dbReference type="NCBIfam" id="TIGR02420">
    <property type="entry name" value="dksA"/>
    <property type="match status" value="1"/>
</dbReference>
<sequence>MAAKSKTASKKTVAKKPATKPKATKAVAKTSKSAKSSKSSSSTADKGPVKKIANALAKLVKPAAKTAPAKTATKATSKTSAKVAASKKPAAKKAAGSTRENAKATTAKPSASKQTAKTSKASTAKAVSATSKTVSAKDTDANARKAMPVVSSNARSVARAGDSGVKAKAVKPSKPSSVNEVPQVAAPVRVELPDGYRPSSGDSDYMGPMHLEYFRQKLLNWRNELVEESKQTIDNLREEVRDVGDEAERATRETENSLELRTRDRYRKLIAKIDKALKRIDDGSYGFCEETGEEIGIERLEARPIATLCLDAQERWEHRQKLMGD</sequence>
<dbReference type="SUPFAM" id="SSF109635">
    <property type="entry name" value="DnaK suppressor protein DksA, alpha-hairpin domain"/>
    <property type="match status" value="1"/>
</dbReference>
<organism evidence="10 11">
    <name type="scientific">Pseudomarimonas arenosa</name>
    <dbReference type="NCBI Taxonomy" id="2774145"/>
    <lineage>
        <taxon>Bacteria</taxon>
        <taxon>Pseudomonadati</taxon>
        <taxon>Pseudomonadota</taxon>
        <taxon>Gammaproteobacteria</taxon>
        <taxon>Lysobacterales</taxon>
        <taxon>Lysobacteraceae</taxon>
        <taxon>Pseudomarimonas</taxon>
    </lineage>
</organism>
<keyword evidence="4 5" id="KW-0862">Zinc</keyword>
<accession>A0AAW3ZHV5</accession>
<keyword evidence="1 5" id="KW-0963">Cytoplasm</keyword>
<keyword evidence="3 5" id="KW-0863">Zinc-finger</keyword>
<dbReference type="EMBL" id="JACYTR010000003">
    <property type="protein sequence ID" value="MBD8524567.1"/>
    <property type="molecule type" value="Genomic_DNA"/>
</dbReference>
<feature type="compositionally biased region" description="Low complexity" evidence="7">
    <location>
        <begin position="103"/>
        <end position="134"/>
    </location>
</feature>
<dbReference type="Gene3D" id="1.20.120.910">
    <property type="entry name" value="DksA, coiled-coil domain"/>
    <property type="match status" value="1"/>
</dbReference>
<dbReference type="HAMAP" id="MF_00926">
    <property type="entry name" value="DksA"/>
    <property type="match status" value="1"/>
</dbReference>
<feature type="domain" description="DnaK suppressor protein DksA N-terminal" evidence="9">
    <location>
        <begin position="211"/>
        <end position="280"/>
    </location>
</feature>
<evidence type="ECO:0000256" key="2">
    <source>
        <dbReference type="ARBA" id="ARBA00022723"/>
    </source>
</evidence>
<dbReference type="SUPFAM" id="SSF57716">
    <property type="entry name" value="Glucocorticoid receptor-like (DNA-binding domain)"/>
    <property type="match status" value="1"/>
</dbReference>
<evidence type="ECO:0000256" key="4">
    <source>
        <dbReference type="ARBA" id="ARBA00022833"/>
    </source>
</evidence>
<comment type="subcellular location">
    <subcellularLocation>
        <location evidence="5">Cytoplasm</location>
    </subcellularLocation>
</comment>
<dbReference type="GO" id="GO:0010468">
    <property type="term" value="P:regulation of gene expression"/>
    <property type="evidence" value="ECO:0007669"/>
    <property type="project" value="UniProtKB-UniRule"/>
</dbReference>
<name>A0AAW3ZHV5_9GAMM</name>
<dbReference type="GO" id="GO:0005737">
    <property type="term" value="C:cytoplasm"/>
    <property type="evidence" value="ECO:0007669"/>
    <property type="project" value="UniProtKB-SubCell"/>
</dbReference>
<evidence type="ECO:0000313" key="10">
    <source>
        <dbReference type="EMBL" id="MBD8524567.1"/>
    </source>
</evidence>
<feature type="compositionally biased region" description="Low complexity" evidence="7">
    <location>
        <begin position="55"/>
        <end position="95"/>
    </location>
</feature>
<feature type="compositionally biased region" description="Low complexity" evidence="7">
    <location>
        <begin position="166"/>
        <end position="178"/>
    </location>
</feature>
<feature type="compositionally biased region" description="Low complexity" evidence="7">
    <location>
        <begin position="24"/>
        <end position="44"/>
    </location>
</feature>
<proteinExistence type="inferred from homology"/>
<evidence type="ECO:0000256" key="7">
    <source>
        <dbReference type="SAM" id="MobiDB-lite"/>
    </source>
</evidence>
<evidence type="ECO:0000259" key="9">
    <source>
        <dbReference type="Pfam" id="PF21157"/>
    </source>
</evidence>
<dbReference type="PANTHER" id="PTHR33823:SF2">
    <property type="entry name" value="RNA POLYMERASE-BINDING TRANSCRIPTION FACTOR DKSA"/>
    <property type="match status" value="1"/>
</dbReference>
<dbReference type="InterPro" id="IPR000962">
    <property type="entry name" value="Znf_DskA_TraR"/>
</dbReference>
<dbReference type="InterPro" id="IPR020458">
    <property type="entry name" value="Znf_DskA_TraR_CS"/>
</dbReference>